<accession>A0AAD5JDW1</accession>
<dbReference type="Proteomes" id="UP001064489">
    <property type="component" value="Chromosome 1"/>
</dbReference>
<proteinExistence type="predicted"/>
<protein>
    <submittedName>
        <fullName evidence="1">Uncharacterized protein</fullName>
    </submittedName>
</protein>
<reference evidence="1" key="2">
    <citation type="submission" date="2023-02" db="EMBL/GenBank/DDBJ databases">
        <authorList>
            <person name="Swenson N.G."/>
            <person name="Wegrzyn J.L."/>
            <person name="Mcevoy S.L."/>
        </authorList>
    </citation>
    <scope>NUCLEOTIDE SEQUENCE</scope>
    <source>
        <strain evidence="1">91603</strain>
        <tissue evidence="1">Leaf</tissue>
    </source>
</reference>
<evidence type="ECO:0000313" key="1">
    <source>
        <dbReference type="EMBL" id="KAI9194825.1"/>
    </source>
</evidence>
<comment type="caution">
    <text evidence="1">The sequence shown here is derived from an EMBL/GenBank/DDBJ whole genome shotgun (WGS) entry which is preliminary data.</text>
</comment>
<dbReference type="AlphaFoldDB" id="A0AAD5JDW1"/>
<dbReference type="EMBL" id="JAJSOW010000003">
    <property type="protein sequence ID" value="KAI9194825.1"/>
    <property type="molecule type" value="Genomic_DNA"/>
</dbReference>
<gene>
    <name evidence="1" type="ORF">LWI28_009484</name>
</gene>
<evidence type="ECO:0000313" key="2">
    <source>
        <dbReference type="Proteomes" id="UP001064489"/>
    </source>
</evidence>
<name>A0AAD5JDW1_ACENE</name>
<keyword evidence="2" id="KW-1185">Reference proteome</keyword>
<organism evidence="1 2">
    <name type="scientific">Acer negundo</name>
    <name type="common">Box elder</name>
    <dbReference type="NCBI Taxonomy" id="4023"/>
    <lineage>
        <taxon>Eukaryota</taxon>
        <taxon>Viridiplantae</taxon>
        <taxon>Streptophyta</taxon>
        <taxon>Embryophyta</taxon>
        <taxon>Tracheophyta</taxon>
        <taxon>Spermatophyta</taxon>
        <taxon>Magnoliopsida</taxon>
        <taxon>eudicotyledons</taxon>
        <taxon>Gunneridae</taxon>
        <taxon>Pentapetalae</taxon>
        <taxon>rosids</taxon>
        <taxon>malvids</taxon>
        <taxon>Sapindales</taxon>
        <taxon>Sapindaceae</taxon>
        <taxon>Hippocastanoideae</taxon>
        <taxon>Acereae</taxon>
        <taxon>Acer</taxon>
    </lineage>
</organism>
<sequence length="223" mass="25809">MARERRHSMKPCIEVAPSLLEFSLKASELTLRIYRFKDYGGSDCCRGSNLRVAGFYHSSHYVLPIYTTGLIWFDSIKKLLELAYEVEELSISISIWDTVDSFTMDKFQNRSPSLPCEVGNLTIDAGDVQPSSYAALLDCLLWICYPKILSIKAYHSPSSIKFIMWLYEKMMTRDAKCCNGHEIKCWRHYLKDIKIIPSKDSKPKLQPGSIRFRLDWCFSEHIV</sequence>
<reference evidence="1" key="1">
    <citation type="journal article" date="2022" name="Plant J.">
        <title>Strategies of tolerance reflected in two North American maple genomes.</title>
        <authorList>
            <person name="McEvoy S.L."/>
            <person name="Sezen U.U."/>
            <person name="Trouern-Trend A."/>
            <person name="McMahon S.M."/>
            <person name="Schaberg P.G."/>
            <person name="Yang J."/>
            <person name="Wegrzyn J.L."/>
            <person name="Swenson N.G."/>
        </authorList>
    </citation>
    <scope>NUCLEOTIDE SEQUENCE</scope>
    <source>
        <strain evidence="1">91603</strain>
    </source>
</reference>